<feature type="region of interest" description="Disordered" evidence="1">
    <location>
        <begin position="601"/>
        <end position="656"/>
    </location>
</feature>
<evidence type="ECO:0000313" key="3">
    <source>
        <dbReference type="Proteomes" id="UP001328107"/>
    </source>
</evidence>
<keyword evidence="3" id="KW-1185">Reference proteome</keyword>
<accession>A0AAN5ICE1</accession>
<dbReference type="Proteomes" id="UP001328107">
    <property type="component" value="Unassembled WGS sequence"/>
</dbReference>
<feature type="compositionally biased region" description="Polar residues" evidence="1">
    <location>
        <begin position="309"/>
        <end position="318"/>
    </location>
</feature>
<feature type="region of interest" description="Disordered" evidence="1">
    <location>
        <begin position="218"/>
        <end position="248"/>
    </location>
</feature>
<sequence length="681" mass="73318">MLNTASVNSPVLHHAPHEVKHHRPAQQNSLSSLVYADARAAAIHKLQHLQLMQLQQHHAEQQQLLGSEASVSPMLQESSYGLDLGRVSKPESAVSPPTPSGSSVPSTSSSTSTSPSSSTSSSSKDDHMKDSLVEELMKAPQQAHSAIQKIHKGQRISGMDQDAFVRARKIKSPCSAFAEVAEIKLIVYQLLLAPTTPQLGTSPLAGIQALLQAGLNGDSQPMHNNNNGLNNSRKRSANFGGGPTQPEQPVALRPAIGNCGLNTTGFMPPGWSGSTPWSHFLNGGMRTSPTLPGAAPTTETASAGDGTQKLWSSPSSVESGHKPESNAGDSNIDPVGMESDGSPSSTCTQSPTDVLAYAAGLTPATLNSAMNQVNGVHERKPRKQISDDYVKLIRQQHEMSGRNISDIQIPVPEALECDPQFVAIPEKQIVDQIVQSKKFDEMNPKDVQETATQLCKKLAEKRVFGSRLMAQTTVAGPNHSTYNNLPDEGILYIHHVCRTVLKDKLKNDDEFWDVFREAMRKLAARCRRVRHAKKTKIMKESGGGVTPLAQDVSNNLAGTFFNQGPAQLMELLKKNMPGAGHELSPSNGFAALQQQAFQLAEAQRALAKSESPEEEEQPQHSPPAPAVKSEQLDWEELSRRIQAATSSAPSTATSPVMPIHDISAQLAKAMPNSFQGVFQDA</sequence>
<reference evidence="3" key="1">
    <citation type="submission" date="2022-10" db="EMBL/GenBank/DDBJ databases">
        <title>Genome assembly of Pristionchus species.</title>
        <authorList>
            <person name="Yoshida K."/>
            <person name="Sommer R.J."/>
        </authorList>
    </citation>
    <scope>NUCLEOTIDE SEQUENCE [LARGE SCALE GENOMIC DNA]</scope>
    <source>
        <strain evidence="3">RS5460</strain>
    </source>
</reference>
<feature type="compositionally biased region" description="Low complexity" evidence="1">
    <location>
        <begin position="100"/>
        <end position="122"/>
    </location>
</feature>
<comment type="caution">
    <text evidence="2">The sequence shown here is derived from an EMBL/GenBank/DDBJ whole genome shotgun (WGS) entry which is preliminary data.</text>
</comment>
<name>A0AAN5ICE1_9BILA</name>
<dbReference type="EMBL" id="BTRK01000006">
    <property type="protein sequence ID" value="GMR61003.1"/>
    <property type="molecule type" value="Genomic_DNA"/>
</dbReference>
<dbReference type="AlphaFoldDB" id="A0AAN5ICE1"/>
<feature type="compositionally biased region" description="Polar residues" evidence="1">
    <location>
        <begin position="341"/>
        <end position="350"/>
    </location>
</feature>
<evidence type="ECO:0000313" key="2">
    <source>
        <dbReference type="EMBL" id="GMR61003.1"/>
    </source>
</evidence>
<organism evidence="2 3">
    <name type="scientific">Pristionchus mayeri</name>
    <dbReference type="NCBI Taxonomy" id="1317129"/>
    <lineage>
        <taxon>Eukaryota</taxon>
        <taxon>Metazoa</taxon>
        <taxon>Ecdysozoa</taxon>
        <taxon>Nematoda</taxon>
        <taxon>Chromadorea</taxon>
        <taxon>Rhabditida</taxon>
        <taxon>Rhabditina</taxon>
        <taxon>Diplogasteromorpha</taxon>
        <taxon>Diplogasteroidea</taxon>
        <taxon>Neodiplogasteridae</taxon>
        <taxon>Pristionchus</taxon>
    </lineage>
</organism>
<feature type="region of interest" description="Disordered" evidence="1">
    <location>
        <begin position="1"/>
        <end position="26"/>
    </location>
</feature>
<evidence type="ECO:0008006" key="4">
    <source>
        <dbReference type="Google" id="ProtNLM"/>
    </source>
</evidence>
<evidence type="ECO:0000256" key="1">
    <source>
        <dbReference type="SAM" id="MobiDB-lite"/>
    </source>
</evidence>
<feature type="region of interest" description="Disordered" evidence="1">
    <location>
        <begin position="86"/>
        <end position="128"/>
    </location>
</feature>
<gene>
    <name evidence="2" type="ORF">PMAYCL1PPCAC_31198</name>
</gene>
<protein>
    <recommendedName>
        <fullName evidence="4">Lin-14</fullName>
    </recommendedName>
</protein>
<proteinExistence type="predicted"/>
<feature type="region of interest" description="Disordered" evidence="1">
    <location>
        <begin position="277"/>
        <end position="350"/>
    </location>
</feature>
<feature type="compositionally biased region" description="Low complexity" evidence="1">
    <location>
        <begin position="643"/>
        <end position="655"/>
    </location>
</feature>